<dbReference type="CDD" id="cd01610">
    <property type="entry name" value="PAP2_like"/>
    <property type="match status" value="1"/>
</dbReference>
<feature type="transmembrane region" description="Helical" evidence="4">
    <location>
        <begin position="225"/>
        <end position="243"/>
    </location>
</feature>
<feature type="transmembrane region" description="Helical" evidence="4">
    <location>
        <begin position="93"/>
        <end position="111"/>
    </location>
</feature>
<feature type="domain" description="Phosphatidic acid phosphatase type 2/haloperoxidase" evidence="5">
    <location>
        <begin position="52"/>
        <end position="161"/>
    </location>
</feature>
<keyword evidence="7" id="KW-1185">Reference proteome</keyword>
<feature type="transmembrane region" description="Helical" evidence="4">
    <location>
        <begin position="144"/>
        <end position="163"/>
    </location>
</feature>
<evidence type="ECO:0000313" key="7">
    <source>
        <dbReference type="Proteomes" id="UP000690515"/>
    </source>
</evidence>
<evidence type="ECO:0000256" key="2">
    <source>
        <dbReference type="ARBA" id="ARBA00032707"/>
    </source>
</evidence>
<dbReference type="RefSeq" id="WP_215818185.1">
    <property type="nucleotide sequence ID" value="NZ_JAGSOY010000004.1"/>
</dbReference>
<proteinExistence type="predicted"/>
<dbReference type="PANTHER" id="PTHR14969">
    <property type="entry name" value="SPHINGOSINE-1-PHOSPHATE PHOSPHOHYDROLASE"/>
    <property type="match status" value="1"/>
</dbReference>
<dbReference type="Proteomes" id="UP000690515">
    <property type="component" value="Unassembled WGS sequence"/>
</dbReference>
<organism evidence="6 7">
    <name type="scientific">Zooshikella harenae</name>
    <dbReference type="NCBI Taxonomy" id="2827238"/>
    <lineage>
        <taxon>Bacteria</taxon>
        <taxon>Pseudomonadati</taxon>
        <taxon>Pseudomonadota</taxon>
        <taxon>Gammaproteobacteria</taxon>
        <taxon>Oceanospirillales</taxon>
        <taxon>Zooshikellaceae</taxon>
        <taxon>Zooshikella</taxon>
    </lineage>
</organism>
<dbReference type="EMBL" id="JAGSOY010000004">
    <property type="protein sequence ID" value="MBU2710022.1"/>
    <property type="molecule type" value="Genomic_DNA"/>
</dbReference>
<feature type="transmembrane region" description="Helical" evidence="4">
    <location>
        <begin position="292"/>
        <end position="311"/>
    </location>
</feature>
<protein>
    <recommendedName>
        <fullName evidence="1">undecaprenyl-diphosphate phosphatase</fullName>
        <ecNumber evidence="1">3.6.1.27</ecNumber>
    </recommendedName>
    <alternativeName>
        <fullName evidence="2">Undecaprenyl pyrophosphate phosphatase</fullName>
    </alternativeName>
</protein>
<dbReference type="InterPro" id="IPR036938">
    <property type="entry name" value="PAP2/HPO_sf"/>
</dbReference>
<comment type="catalytic activity">
    <reaction evidence="3">
        <text>di-trans,octa-cis-undecaprenyl diphosphate + H2O = di-trans,octa-cis-undecaprenyl phosphate + phosphate + H(+)</text>
        <dbReference type="Rhea" id="RHEA:28094"/>
        <dbReference type="ChEBI" id="CHEBI:15377"/>
        <dbReference type="ChEBI" id="CHEBI:15378"/>
        <dbReference type="ChEBI" id="CHEBI:43474"/>
        <dbReference type="ChEBI" id="CHEBI:58405"/>
        <dbReference type="ChEBI" id="CHEBI:60392"/>
        <dbReference type="EC" id="3.6.1.27"/>
    </reaction>
</comment>
<evidence type="ECO:0000256" key="3">
    <source>
        <dbReference type="ARBA" id="ARBA00047594"/>
    </source>
</evidence>
<sequence>MTLSLDLSIIDFFQSLPSAMVSGLSWLSILGYGEAYVLILVLLIWRNHHQQALPLLLLLLFSSALNSLLKLLIAAPRPYWLNPELLLNLPDTAFGMPSGHALSATVFWFGLALWIRHWLFWLVAVVLVLLTAISRITLGVHFPSQTLAGILLGLICLGLFPQLKSLCQNSTSNHRFLVLLVPITFLLVIAMNYRLINPPPFLSGTLSLYHQTFIDITHSPWSLKGLMRDCCLLAGLILGYHTLMSTRPNTTFIISFPYILLGLGIGLIYWVSSGILIKGLLTEEWPYLLAQSLRGILLGYGISYWIPSFCIGRANRQLSARIIDC</sequence>
<dbReference type="SMART" id="SM00014">
    <property type="entry name" value="acidPPc"/>
    <property type="match status" value="1"/>
</dbReference>
<dbReference type="Pfam" id="PF01569">
    <property type="entry name" value="PAP2"/>
    <property type="match status" value="1"/>
</dbReference>
<reference evidence="6 7" key="1">
    <citation type="submission" date="2021-04" db="EMBL/GenBank/DDBJ databases">
        <authorList>
            <person name="Pira H."/>
            <person name="Risdian C."/>
            <person name="Wink J."/>
        </authorList>
    </citation>
    <scope>NUCLEOTIDE SEQUENCE [LARGE SCALE GENOMIC DNA]</scope>
    <source>
        <strain evidence="6 7">WH53</strain>
    </source>
</reference>
<feature type="transmembrane region" description="Helical" evidence="4">
    <location>
        <begin position="175"/>
        <end position="196"/>
    </location>
</feature>
<feature type="transmembrane region" description="Helical" evidence="4">
    <location>
        <begin position="118"/>
        <end position="138"/>
    </location>
</feature>
<evidence type="ECO:0000259" key="5">
    <source>
        <dbReference type="SMART" id="SM00014"/>
    </source>
</evidence>
<evidence type="ECO:0000313" key="6">
    <source>
        <dbReference type="EMBL" id="MBU2710022.1"/>
    </source>
</evidence>
<evidence type="ECO:0000256" key="4">
    <source>
        <dbReference type="SAM" id="Phobius"/>
    </source>
</evidence>
<dbReference type="PANTHER" id="PTHR14969:SF13">
    <property type="entry name" value="AT30094P"/>
    <property type="match status" value="1"/>
</dbReference>
<name>A0ABS5ZAU5_9GAMM</name>
<dbReference type="Gene3D" id="1.20.144.10">
    <property type="entry name" value="Phosphatidic acid phosphatase type 2/haloperoxidase"/>
    <property type="match status" value="1"/>
</dbReference>
<dbReference type="EC" id="3.6.1.27" evidence="1"/>
<dbReference type="InterPro" id="IPR000326">
    <property type="entry name" value="PAP2/HPO"/>
</dbReference>
<dbReference type="SUPFAM" id="SSF48317">
    <property type="entry name" value="Acid phosphatase/Vanadium-dependent haloperoxidase"/>
    <property type="match status" value="1"/>
</dbReference>
<feature type="transmembrane region" description="Helical" evidence="4">
    <location>
        <begin position="52"/>
        <end position="73"/>
    </location>
</feature>
<evidence type="ECO:0000256" key="1">
    <source>
        <dbReference type="ARBA" id="ARBA00012374"/>
    </source>
</evidence>
<keyword evidence="4" id="KW-1133">Transmembrane helix</keyword>
<accession>A0ABS5ZAU5</accession>
<comment type="caution">
    <text evidence="6">The sequence shown here is derived from an EMBL/GenBank/DDBJ whole genome shotgun (WGS) entry which is preliminary data.</text>
</comment>
<keyword evidence="4" id="KW-0472">Membrane</keyword>
<feature type="transmembrane region" description="Helical" evidence="4">
    <location>
        <begin position="20"/>
        <end position="45"/>
    </location>
</feature>
<gene>
    <name evidence="6" type="ORF">KCG35_03030</name>
</gene>
<keyword evidence="4" id="KW-0812">Transmembrane</keyword>
<feature type="transmembrane region" description="Helical" evidence="4">
    <location>
        <begin position="250"/>
        <end position="272"/>
    </location>
</feature>